<dbReference type="STRING" id="555874.SAMN04488065_1539"/>
<reference evidence="1 2" key="1">
    <citation type="submission" date="2016-10" db="EMBL/GenBank/DDBJ databases">
        <authorList>
            <person name="de Groot N.N."/>
        </authorList>
    </citation>
    <scope>NUCLEOTIDE SEQUENCE [LARGE SCALE GENOMIC DNA]</scope>
    <source>
        <strain evidence="1 2">CGMCC 1.8712</strain>
    </source>
</reference>
<proteinExistence type="predicted"/>
<gene>
    <name evidence="1" type="ORF">SAMN04488065_1539</name>
</gene>
<organism evidence="1 2">
    <name type="scientific">Haloplanus vescus</name>
    <dbReference type="NCBI Taxonomy" id="555874"/>
    <lineage>
        <taxon>Archaea</taxon>
        <taxon>Methanobacteriati</taxon>
        <taxon>Methanobacteriota</taxon>
        <taxon>Stenosarchaea group</taxon>
        <taxon>Halobacteria</taxon>
        <taxon>Halobacteriales</taxon>
        <taxon>Haloferacaceae</taxon>
        <taxon>Haloplanus</taxon>
    </lineage>
</organism>
<dbReference type="OrthoDB" id="205900at2157"/>
<keyword evidence="2" id="KW-1185">Reference proteome</keyword>
<dbReference type="RefSeq" id="WP_092633473.1">
    <property type="nucleotide sequence ID" value="NZ_FNQT01000001.1"/>
</dbReference>
<evidence type="ECO:0000313" key="1">
    <source>
        <dbReference type="EMBL" id="SDZ98174.1"/>
    </source>
</evidence>
<sequence>MSAKSSLVLKILVAYTERMSRAVDRSRLMNLVELAANRTTKIVRNSWIYNWLTAEPEPEIIVIDLRETRTVGPVIALLDLVIEMLVPWYRQSALKRGINSVITLGERAAETRVGKLVIALFEPPELPEERSGSQDKYR</sequence>
<dbReference type="AlphaFoldDB" id="A0A1H3XHP4"/>
<name>A0A1H3XHP4_9EURY</name>
<accession>A0A1H3XHP4</accession>
<protein>
    <submittedName>
        <fullName evidence="1">Uncharacterized protein</fullName>
    </submittedName>
</protein>
<evidence type="ECO:0000313" key="2">
    <source>
        <dbReference type="Proteomes" id="UP000236755"/>
    </source>
</evidence>
<dbReference type="Proteomes" id="UP000236755">
    <property type="component" value="Unassembled WGS sequence"/>
</dbReference>
<dbReference type="EMBL" id="FNQT01000001">
    <property type="protein sequence ID" value="SDZ98174.1"/>
    <property type="molecule type" value="Genomic_DNA"/>
</dbReference>